<name>A0A6A6TW66_9PEZI</name>
<sequence length="108" mass="11568">GATSGQLTYYKPGMGACGNWNGEGDAIVAISHIVYDEGNRDGNPNNNAHCGRQIKITSVHGLPADQVVTVQDRCKCEGCAAGDLDVPEQLFQTFAPSSAGRIPVEWYW</sequence>
<feature type="non-terminal residue" evidence="2">
    <location>
        <position position="108"/>
    </location>
</feature>
<dbReference type="Proteomes" id="UP000799302">
    <property type="component" value="Unassembled WGS sequence"/>
</dbReference>
<reference evidence="2" key="1">
    <citation type="journal article" date="2020" name="Stud. Mycol.">
        <title>101 Dothideomycetes genomes: a test case for predicting lifestyles and emergence of pathogens.</title>
        <authorList>
            <person name="Haridas S."/>
            <person name="Albert R."/>
            <person name="Binder M."/>
            <person name="Bloem J."/>
            <person name="Labutti K."/>
            <person name="Salamov A."/>
            <person name="Andreopoulos B."/>
            <person name="Baker S."/>
            <person name="Barry K."/>
            <person name="Bills G."/>
            <person name="Bluhm B."/>
            <person name="Cannon C."/>
            <person name="Castanera R."/>
            <person name="Culley D."/>
            <person name="Daum C."/>
            <person name="Ezra D."/>
            <person name="Gonzalez J."/>
            <person name="Henrissat B."/>
            <person name="Kuo A."/>
            <person name="Liang C."/>
            <person name="Lipzen A."/>
            <person name="Lutzoni F."/>
            <person name="Magnuson J."/>
            <person name="Mondo S."/>
            <person name="Nolan M."/>
            <person name="Ohm R."/>
            <person name="Pangilinan J."/>
            <person name="Park H.-J."/>
            <person name="Ramirez L."/>
            <person name="Alfaro M."/>
            <person name="Sun H."/>
            <person name="Tritt A."/>
            <person name="Yoshinaga Y."/>
            <person name="Zwiers L.-H."/>
            <person name="Turgeon B."/>
            <person name="Goodwin S."/>
            <person name="Spatafora J."/>
            <person name="Crous P."/>
            <person name="Grigoriev I."/>
        </authorList>
    </citation>
    <scope>NUCLEOTIDE SEQUENCE</scope>
    <source>
        <strain evidence="2">CBS 115976</strain>
    </source>
</reference>
<dbReference type="InterPro" id="IPR036908">
    <property type="entry name" value="RlpA-like_sf"/>
</dbReference>
<evidence type="ECO:0000313" key="2">
    <source>
        <dbReference type="EMBL" id="KAF2663213.1"/>
    </source>
</evidence>
<evidence type="ECO:0000313" key="3">
    <source>
        <dbReference type="Proteomes" id="UP000799302"/>
    </source>
</evidence>
<dbReference type="AlphaFoldDB" id="A0A6A6TW66"/>
<evidence type="ECO:0000256" key="1">
    <source>
        <dbReference type="ARBA" id="ARBA00022729"/>
    </source>
</evidence>
<keyword evidence="1" id="KW-0732">Signal</keyword>
<dbReference type="SUPFAM" id="SSF50685">
    <property type="entry name" value="Barwin-like endoglucanases"/>
    <property type="match status" value="1"/>
</dbReference>
<proteinExistence type="predicted"/>
<accession>A0A6A6TW66</accession>
<dbReference type="PANTHER" id="PTHR31836">
    <property type="match status" value="1"/>
</dbReference>
<dbReference type="OrthoDB" id="623670at2759"/>
<dbReference type="PANTHER" id="PTHR31836:SF28">
    <property type="entry name" value="SRCR DOMAIN-CONTAINING PROTEIN-RELATED"/>
    <property type="match status" value="1"/>
</dbReference>
<evidence type="ECO:0008006" key="4">
    <source>
        <dbReference type="Google" id="ProtNLM"/>
    </source>
</evidence>
<feature type="non-terminal residue" evidence="2">
    <location>
        <position position="1"/>
    </location>
</feature>
<gene>
    <name evidence="2" type="ORF">BT63DRAFT_364730</name>
</gene>
<dbReference type="InterPro" id="IPR051477">
    <property type="entry name" value="Expansin_CellWall"/>
</dbReference>
<organism evidence="2 3">
    <name type="scientific">Microthyrium microscopicum</name>
    <dbReference type="NCBI Taxonomy" id="703497"/>
    <lineage>
        <taxon>Eukaryota</taxon>
        <taxon>Fungi</taxon>
        <taxon>Dikarya</taxon>
        <taxon>Ascomycota</taxon>
        <taxon>Pezizomycotina</taxon>
        <taxon>Dothideomycetes</taxon>
        <taxon>Dothideomycetes incertae sedis</taxon>
        <taxon>Microthyriales</taxon>
        <taxon>Microthyriaceae</taxon>
        <taxon>Microthyrium</taxon>
    </lineage>
</organism>
<dbReference type="CDD" id="cd22191">
    <property type="entry name" value="DPBB_RlpA_EXP_N-like"/>
    <property type="match status" value="1"/>
</dbReference>
<keyword evidence="3" id="KW-1185">Reference proteome</keyword>
<protein>
    <recommendedName>
        <fullName evidence="4">RlpA-like protein double-psi beta-barrel domain-containing protein</fullName>
    </recommendedName>
</protein>
<dbReference type="Gene3D" id="2.40.40.10">
    <property type="entry name" value="RlpA-like domain"/>
    <property type="match status" value="1"/>
</dbReference>
<dbReference type="EMBL" id="MU004247">
    <property type="protein sequence ID" value="KAF2663213.1"/>
    <property type="molecule type" value="Genomic_DNA"/>
</dbReference>